<comment type="caution">
    <text evidence="2">The sequence shown here is derived from an EMBL/GenBank/DDBJ whole genome shotgun (WGS) entry which is preliminary data.</text>
</comment>
<dbReference type="EMBL" id="WKJJ01000034">
    <property type="protein sequence ID" value="MRV76513.1"/>
    <property type="molecule type" value="Genomic_DNA"/>
</dbReference>
<keyword evidence="1" id="KW-1133">Transmembrane helix</keyword>
<organism evidence="2 3">
    <name type="scientific">Pseudoduganella rivuli</name>
    <dbReference type="NCBI Taxonomy" id="2666085"/>
    <lineage>
        <taxon>Bacteria</taxon>
        <taxon>Pseudomonadati</taxon>
        <taxon>Pseudomonadota</taxon>
        <taxon>Betaproteobacteria</taxon>
        <taxon>Burkholderiales</taxon>
        <taxon>Oxalobacteraceae</taxon>
        <taxon>Telluria group</taxon>
        <taxon>Pseudoduganella</taxon>
    </lineage>
</organism>
<protein>
    <submittedName>
        <fullName evidence="2">Uncharacterized protein</fullName>
    </submittedName>
</protein>
<feature type="transmembrane region" description="Helical" evidence="1">
    <location>
        <begin position="105"/>
        <end position="125"/>
    </location>
</feature>
<keyword evidence="1" id="KW-0472">Membrane</keyword>
<proteinExistence type="predicted"/>
<dbReference type="AlphaFoldDB" id="A0A7X2IUY3"/>
<keyword evidence="3" id="KW-1185">Reference proteome</keyword>
<accession>A0A7X2IUY3</accession>
<evidence type="ECO:0000313" key="2">
    <source>
        <dbReference type="EMBL" id="MRV76513.1"/>
    </source>
</evidence>
<reference evidence="2 3" key="1">
    <citation type="submission" date="2019-11" db="EMBL/GenBank/DDBJ databases">
        <title>Novel species isolated from a subtropical stream in China.</title>
        <authorList>
            <person name="Lu H."/>
        </authorList>
    </citation>
    <scope>NUCLEOTIDE SEQUENCE [LARGE SCALE GENOMIC DNA]</scope>
    <source>
        <strain evidence="2 3">FT92W</strain>
    </source>
</reference>
<dbReference type="Proteomes" id="UP000446768">
    <property type="component" value="Unassembled WGS sequence"/>
</dbReference>
<evidence type="ECO:0000313" key="3">
    <source>
        <dbReference type="Proteomes" id="UP000446768"/>
    </source>
</evidence>
<sequence>MTLDARIDTMEQELNRKHSAYRWLSYVARRVTILGALYVVLYLPMLLIQQYWKVDSVALESGTLNPHIGMNLSTLVLSPWTQSLIAAVVLGFCAGWTKQTWKMKLLVNTVLLLVTVSPVLCLLSASTSTILVRAYHGMLLLAAGLLTNRTFGYTRAWARKNFYLERLAALKYLPAGADKAKAFDKLHEAYCVDVHRDLVGDTFFVLDQASAKLQGG</sequence>
<feature type="transmembrane region" description="Helical" evidence="1">
    <location>
        <begin position="31"/>
        <end position="52"/>
    </location>
</feature>
<evidence type="ECO:0000256" key="1">
    <source>
        <dbReference type="SAM" id="Phobius"/>
    </source>
</evidence>
<keyword evidence="1" id="KW-0812">Transmembrane</keyword>
<dbReference type="RefSeq" id="WP_154382096.1">
    <property type="nucleotide sequence ID" value="NZ_WKJJ01000034.1"/>
</dbReference>
<name>A0A7X2IUY3_9BURK</name>
<gene>
    <name evidence="2" type="ORF">GJ700_32860</name>
</gene>
<feature type="transmembrane region" description="Helical" evidence="1">
    <location>
        <begin position="72"/>
        <end position="93"/>
    </location>
</feature>